<dbReference type="SMART" id="SM00382">
    <property type="entry name" value="AAA"/>
    <property type="match status" value="1"/>
</dbReference>
<dbReference type="InterPro" id="IPR011704">
    <property type="entry name" value="ATPase_dyneun-rel_AAA"/>
</dbReference>
<comment type="caution">
    <text evidence="2">The sequence shown here is derived from an EMBL/GenBank/DDBJ whole genome shotgun (WGS) entry which is preliminary data.</text>
</comment>
<dbReference type="GO" id="GO:0016887">
    <property type="term" value="F:ATP hydrolysis activity"/>
    <property type="evidence" value="ECO:0007669"/>
    <property type="project" value="InterPro"/>
</dbReference>
<feature type="domain" description="AAA+ ATPase" evidence="1">
    <location>
        <begin position="30"/>
        <end position="186"/>
    </location>
</feature>
<dbReference type="InterPro" id="IPR003593">
    <property type="entry name" value="AAA+_ATPase"/>
</dbReference>
<reference evidence="2" key="1">
    <citation type="submission" date="2021-04" db="EMBL/GenBank/DDBJ databases">
        <title>Genomic analysis of electroactive and textile dye degrading Bacillus circulans strain: DC10 isolated from constructed wetland-microbial fuel cells treating textile dye wastewaters.</title>
        <authorList>
            <person name="Patel D.U."/>
            <person name="Desai C.R."/>
        </authorList>
    </citation>
    <scope>NUCLEOTIDE SEQUENCE</scope>
    <source>
        <strain evidence="2">DC10</strain>
    </source>
</reference>
<protein>
    <submittedName>
        <fullName evidence="2">AAA family ATPase</fullName>
    </submittedName>
</protein>
<dbReference type="SUPFAM" id="SSF52540">
    <property type="entry name" value="P-loop containing nucleoside triphosphate hydrolases"/>
    <property type="match status" value="1"/>
</dbReference>
<accession>A0A941GKX9</accession>
<dbReference type="AlphaFoldDB" id="A0A941GKX9"/>
<dbReference type="EMBL" id="JAGTPX010000022">
    <property type="protein sequence ID" value="MBR8671525.1"/>
    <property type="molecule type" value="Genomic_DNA"/>
</dbReference>
<dbReference type="GO" id="GO:0005524">
    <property type="term" value="F:ATP binding"/>
    <property type="evidence" value="ECO:0007669"/>
    <property type="project" value="InterPro"/>
</dbReference>
<dbReference type="RefSeq" id="WP_212120696.1">
    <property type="nucleotide sequence ID" value="NZ_JAGTPX020000023.1"/>
</dbReference>
<dbReference type="PANTHER" id="PTHR32039">
    <property type="entry name" value="MAGNESIUM-CHELATASE SUBUNIT CHLI"/>
    <property type="match status" value="1"/>
</dbReference>
<dbReference type="CDD" id="cd00009">
    <property type="entry name" value="AAA"/>
    <property type="match status" value="1"/>
</dbReference>
<dbReference type="Pfam" id="PF17863">
    <property type="entry name" value="AAA_lid_2"/>
    <property type="match status" value="1"/>
</dbReference>
<evidence type="ECO:0000259" key="1">
    <source>
        <dbReference type="SMART" id="SM00382"/>
    </source>
</evidence>
<dbReference type="InterPro" id="IPR027417">
    <property type="entry name" value="P-loop_NTPase"/>
</dbReference>
<dbReference type="PANTHER" id="PTHR32039:SF9">
    <property type="entry name" value="MAGNESIUM-CHELATASE SUBUNIT CHLI-2, CHLOROPLASTIC"/>
    <property type="match status" value="1"/>
</dbReference>
<name>A0A941GKX9_NIACI</name>
<dbReference type="Gene3D" id="1.10.8.80">
    <property type="entry name" value="Magnesium chelatase subunit I, C-Terminal domain"/>
    <property type="match status" value="1"/>
</dbReference>
<dbReference type="InterPro" id="IPR041628">
    <property type="entry name" value="ChlI/MoxR_AAA_lid"/>
</dbReference>
<dbReference type="Pfam" id="PF07728">
    <property type="entry name" value="AAA_5"/>
    <property type="match status" value="1"/>
</dbReference>
<gene>
    <name evidence="2" type="ORF">KD144_18480</name>
</gene>
<proteinExistence type="predicted"/>
<evidence type="ECO:0000313" key="2">
    <source>
        <dbReference type="EMBL" id="MBR8671525.1"/>
    </source>
</evidence>
<dbReference type="PIRSF" id="PIRSF002849">
    <property type="entry name" value="AAA_ATPase_chaperone_MoxR_prd"/>
    <property type="match status" value="1"/>
</dbReference>
<organism evidence="2">
    <name type="scientific">Niallia circulans</name>
    <name type="common">Bacillus circulans</name>
    <dbReference type="NCBI Taxonomy" id="1397"/>
    <lineage>
        <taxon>Bacteria</taxon>
        <taxon>Bacillati</taxon>
        <taxon>Bacillota</taxon>
        <taxon>Bacilli</taxon>
        <taxon>Bacillales</taxon>
        <taxon>Bacillaceae</taxon>
        <taxon>Niallia</taxon>
    </lineage>
</organism>
<dbReference type="Gene3D" id="3.40.50.300">
    <property type="entry name" value="P-loop containing nucleotide triphosphate hydrolases"/>
    <property type="match status" value="1"/>
</dbReference>
<sequence>MTYKHRYPFTAIVGQENMKLAILLNIINPKIGGVLIKGEKGTAKSTAVRSISDLMDGLEVIDLPLSITEDRLLGTLDMEYAIKHGEKKFEPGILYYADNNILYVDEINLLDDSIIDSLLDVAAMGVNTIERDGISHSHSSRFILVGTMNPEEGEIRPQLLDRFGLSVDVFGEKSVKDRMLVIERRLAFENNPSAFIQQYHLEQTTLVEKIHIAREILKDIEIDSFIYQVVAELSIELGLESHRADITMIKTAMTIAAFDGRKQVQREDITRAAYLVLPHRLRQAPFDDSANNAFDQINMALSTISVVN</sequence>
<dbReference type="InterPro" id="IPR045006">
    <property type="entry name" value="CHLI-like"/>
</dbReference>